<dbReference type="GO" id="GO:0016747">
    <property type="term" value="F:acyltransferase activity, transferring groups other than amino-acyl groups"/>
    <property type="evidence" value="ECO:0007669"/>
    <property type="project" value="TreeGrafter"/>
</dbReference>
<organism evidence="1 2">
    <name type="scientific">Gordonia desulfuricans</name>
    <dbReference type="NCBI Taxonomy" id="89051"/>
    <lineage>
        <taxon>Bacteria</taxon>
        <taxon>Bacillati</taxon>
        <taxon>Actinomycetota</taxon>
        <taxon>Actinomycetes</taxon>
        <taxon>Mycobacteriales</taxon>
        <taxon>Gordoniaceae</taxon>
        <taxon>Gordonia</taxon>
    </lineage>
</organism>
<name>A0A7K3LP72_9ACTN</name>
<evidence type="ECO:0000313" key="2">
    <source>
        <dbReference type="Proteomes" id="UP000466307"/>
    </source>
</evidence>
<sequence length="340" mass="36523">MNVNPYRHWSPTTIMTVVATVLIPLANVIGAGSAVGEPTTTATLVERVTLTPQQETLVVHSPAMGKSVPLTVLRPTGSAPAPTLYLLNGAGGGEDSASWGSRTDYTEFFADKHVNVITPLLGAFSYYTDWQRDDPTIGRHKWETFLTRELPPLLDRELHTTGANAVAGISMAGTSVLNLATHAPGLYRAVASYSGCARTSDPLGQAYIRAVVQERGGADLTNMWGPLNGPGWRDHDPYLNAATLRGLSIYLSSSSGLPGRDESLPADATADDTLHMADQVILGGGIEAAMNVCTRQMADRLHQLNIPATVHVNDTGTHSWGYWERELEASWPQLQAALTR</sequence>
<dbReference type="SUPFAM" id="SSF53474">
    <property type="entry name" value="alpha/beta-Hydrolases"/>
    <property type="match status" value="1"/>
</dbReference>
<reference evidence="1 2" key="1">
    <citation type="submission" date="2020-01" db="EMBL/GenBank/DDBJ databases">
        <title>Investigation of new actinobacteria for the biodesulphurisation of diesel fuel.</title>
        <authorList>
            <person name="Athi Narayanan S.M."/>
        </authorList>
    </citation>
    <scope>NUCLEOTIDE SEQUENCE [LARGE SCALE GENOMIC DNA]</scope>
    <source>
        <strain evidence="1 2">213E</strain>
    </source>
</reference>
<dbReference type="Proteomes" id="UP000466307">
    <property type="component" value="Unassembled WGS sequence"/>
</dbReference>
<comment type="caution">
    <text evidence="1">The sequence shown here is derived from an EMBL/GenBank/DDBJ whole genome shotgun (WGS) entry which is preliminary data.</text>
</comment>
<proteinExistence type="predicted"/>
<dbReference type="AlphaFoldDB" id="A0A7K3LP72"/>
<keyword evidence="2" id="KW-1185">Reference proteome</keyword>
<evidence type="ECO:0000313" key="1">
    <source>
        <dbReference type="EMBL" id="NDK90054.1"/>
    </source>
</evidence>
<dbReference type="PANTHER" id="PTHR48098:SF1">
    <property type="entry name" value="DIACYLGLYCEROL ACYLTRANSFERASE_MYCOLYLTRANSFERASE AG85A"/>
    <property type="match status" value="1"/>
</dbReference>
<dbReference type="InterPro" id="IPR050583">
    <property type="entry name" value="Mycobacterial_A85_antigen"/>
</dbReference>
<dbReference type="PANTHER" id="PTHR48098">
    <property type="entry name" value="ENTEROCHELIN ESTERASE-RELATED"/>
    <property type="match status" value="1"/>
</dbReference>
<dbReference type="Pfam" id="PF00756">
    <property type="entry name" value="Esterase"/>
    <property type="match status" value="1"/>
</dbReference>
<dbReference type="Gene3D" id="3.40.50.1820">
    <property type="entry name" value="alpha/beta hydrolase"/>
    <property type="match status" value="1"/>
</dbReference>
<dbReference type="EMBL" id="JAADZU010000029">
    <property type="protein sequence ID" value="NDK90054.1"/>
    <property type="molecule type" value="Genomic_DNA"/>
</dbReference>
<accession>A0A7K3LP72</accession>
<protein>
    <submittedName>
        <fullName evidence="1">Esterase family protein</fullName>
    </submittedName>
</protein>
<gene>
    <name evidence="1" type="ORF">GYA93_10740</name>
</gene>
<dbReference type="InterPro" id="IPR000801">
    <property type="entry name" value="Esterase-like"/>
</dbReference>
<dbReference type="InterPro" id="IPR029058">
    <property type="entry name" value="AB_hydrolase_fold"/>
</dbReference>